<dbReference type="EMBL" id="QZEY01000015">
    <property type="protein sequence ID" value="RJL24432.1"/>
    <property type="molecule type" value="Genomic_DNA"/>
</dbReference>
<feature type="domain" description="Methyltransferase type 11" evidence="1">
    <location>
        <begin position="56"/>
        <end position="148"/>
    </location>
</feature>
<organism evidence="2 3">
    <name type="scientific">Bailinhaonella thermotolerans</name>
    <dbReference type="NCBI Taxonomy" id="1070861"/>
    <lineage>
        <taxon>Bacteria</taxon>
        <taxon>Bacillati</taxon>
        <taxon>Actinomycetota</taxon>
        <taxon>Actinomycetes</taxon>
        <taxon>Streptosporangiales</taxon>
        <taxon>Streptosporangiaceae</taxon>
        <taxon>Bailinhaonella</taxon>
    </lineage>
</organism>
<dbReference type="OrthoDB" id="65624at2"/>
<dbReference type="Proteomes" id="UP000265768">
    <property type="component" value="Unassembled WGS sequence"/>
</dbReference>
<evidence type="ECO:0000313" key="3">
    <source>
        <dbReference type="Proteomes" id="UP000265768"/>
    </source>
</evidence>
<dbReference type="CDD" id="cd02440">
    <property type="entry name" value="AdoMet_MTases"/>
    <property type="match status" value="1"/>
</dbReference>
<evidence type="ECO:0000259" key="1">
    <source>
        <dbReference type="Pfam" id="PF08241"/>
    </source>
</evidence>
<dbReference type="InterPro" id="IPR029063">
    <property type="entry name" value="SAM-dependent_MTases_sf"/>
</dbReference>
<protein>
    <submittedName>
        <fullName evidence="2">Class I SAM-dependent methyltransferase</fullName>
    </submittedName>
</protein>
<reference evidence="2 3" key="1">
    <citation type="submission" date="2018-09" db="EMBL/GenBank/DDBJ databases">
        <title>YIM 75507 draft genome.</title>
        <authorList>
            <person name="Tang S."/>
            <person name="Feng Y."/>
        </authorList>
    </citation>
    <scope>NUCLEOTIDE SEQUENCE [LARGE SCALE GENOMIC DNA]</scope>
    <source>
        <strain evidence="2 3">YIM 75507</strain>
    </source>
</reference>
<dbReference type="PANTHER" id="PTHR43591">
    <property type="entry name" value="METHYLTRANSFERASE"/>
    <property type="match status" value="1"/>
</dbReference>
<dbReference type="GO" id="GO:0032259">
    <property type="term" value="P:methylation"/>
    <property type="evidence" value="ECO:0007669"/>
    <property type="project" value="UniProtKB-KW"/>
</dbReference>
<dbReference type="AlphaFoldDB" id="A0A3A4AYH9"/>
<gene>
    <name evidence="2" type="ORF">D5H75_29295</name>
</gene>
<evidence type="ECO:0000313" key="2">
    <source>
        <dbReference type="EMBL" id="RJL24432.1"/>
    </source>
</evidence>
<keyword evidence="3" id="KW-1185">Reference proteome</keyword>
<sequence>MDHWRRSRLTALAYDSAVEREPVARAFARVLWGADLRRFYAAIAAAGAAAEGGRVLDVPCGGGVAFRGLTGPAEYVACDLSPFMLDRARSEARRRGVRASFVRASVESLPYGDAVFDLCLTFFGLHCFPDPRAALAEMARVLRPGGELRGTCLVSGAGLRQNALIAASRAVGVFGPAEITPALLRTWLSALGLTGVTVESTGAAALFTAHRP</sequence>
<dbReference type="SUPFAM" id="SSF53335">
    <property type="entry name" value="S-adenosyl-L-methionine-dependent methyltransferases"/>
    <property type="match status" value="1"/>
</dbReference>
<dbReference type="Pfam" id="PF08241">
    <property type="entry name" value="Methyltransf_11"/>
    <property type="match status" value="1"/>
</dbReference>
<dbReference type="InterPro" id="IPR013216">
    <property type="entry name" value="Methyltransf_11"/>
</dbReference>
<proteinExistence type="predicted"/>
<dbReference type="PANTHER" id="PTHR43591:SF24">
    <property type="entry name" value="2-METHOXY-6-POLYPRENYL-1,4-BENZOQUINOL METHYLASE, MITOCHONDRIAL"/>
    <property type="match status" value="1"/>
</dbReference>
<dbReference type="Gene3D" id="3.40.50.150">
    <property type="entry name" value="Vaccinia Virus protein VP39"/>
    <property type="match status" value="1"/>
</dbReference>
<name>A0A3A4AYH9_9ACTN</name>
<keyword evidence="2" id="KW-0489">Methyltransferase</keyword>
<dbReference type="RefSeq" id="WP_119929808.1">
    <property type="nucleotide sequence ID" value="NZ_QZEY01000015.1"/>
</dbReference>
<keyword evidence="2" id="KW-0808">Transferase</keyword>
<accession>A0A3A4AYH9</accession>
<dbReference type="GO" id="GO:0008757">
    <property type="term" value="F:S-adenosylmethionine-dependent methyltransferase activity"/>
    <property type="evidence" value="ECO:0007669"/>
    <property type="project" value="InterPro"/>
</dbReference>
<comment type="caution">
    <text evidence="2">The sequence shown here is derived from an EMBL/GenBank/DDBJ whole genome shotgun (WGS) entry which is preliminary data.</text>
</comment>